<reference evidence="2 3" key="1">
    <citation type="submission" date="2017-07" db="EMBL/GenBank/DDBJ databases">
        <title>Complete Genome Sequence of the cosmetic ferment Vitreoscilla filiformis (ATCC15551).</title>
        <authorList>
            <person name="Contreras S."/>
            <person name="Sagory-Zalkind P."/>
            <person name="Blanquart H."/>
            <person name="Iltis A."/>
            <person name="Morand S.C."/>
        </authorList>
    </citation>
    <scope>NUCLEOTIDE SEQUENCE [LARGE SCALE GENOMIC DNA]</scope>
    <source>
        <strain evidence="2 3">ATCC 15551</strain>
    </source>
</reference>
<dbReference type="InterPro" id="IPR021836">
    <property type="entry name" value="DUF3429"/>
</dbReference>
<dbReference type="OrthoDB" id="8591832at2"/>
<gene>
    <name evidence="2" type="ORF">VITFI_CDS3207</name>
</gene>
<feature type="transmembrane region" description="Helical" evidence="1">
    <location>
        <begin position="90"/>
        <end position="113"/>
    </location>
</feature>
<organism evidence="2 3">
    <name type="scientific">Vitreoscilla filiformis</name>
    <dbReference type="NCBI Taxonomy" id="63"/>
    <lineage>
        <taxon>Bacteria</taxon>
        <taxon>Pseudomonadati</taxon>
        <taxon>Pseudomonadota</taxon>
        <taxon>Betaproteobacteria</taxon>
        <taxon>Neisseriales</taxon>
        <taxon>Neisseriaceae</taxon>
        <taxon>Vitreoscilla</taxon>
    </lineage>
</organism>
<dbReference type="PANTHER" id="PTHR15887">
    <property type="entry name" value="TRANSMEMBRANE PROTEIN 69"/>
    <property type="match status" value="1"/>
</dbReference>
<name>A0A221KIW1_VITFI</name>
<dbReference type="EMBL" id="CP022423">
    <property type="protein sequence ID" value="ASM78984.1"/>
    <property type="molecule type" value="Genomic_DNA"/>
</dbReference>
<dbReference type="KEGG" id="vff:VITFI_CDS3207"/>
<keyword evidence="3" id="KW-1185">Reference proteome</keyword>
<proteinExistence type="predicted"/>
<keyword evidence="1" id="KW-1133">Transmembrane helix</keyword>
<dbReference type="RefSeq" id="WP_089417840.1">
    <property type="nucleotide sequence ID" value="NZ_CP022423.1"/>
</dbReference>
<dbReference type="AlphaFoldDB" id="A0A221KIW1"/>
<dbReference type="Proteomes" id="UP000199729">
    <property type="component" value="Chromosome"/>
</dbReference>
<dbReference type="PANTHER" id="PTHR15887:SF1">
    <property type="entry name" value="TRANSMEMBRANE PROTEIN 69"/>
    <property type="match status" value="1"/>
</dbReference>
<evidence type="ECO:0000313" key="2">
    <source>
        <dbReference type="EMBL" id="ASM78984.1"/>
    </source>
</evidence>
<feature type="transmembrane region" description="Helical" evidence="1">
    <location>
        <begin position="20"/>
        <end position="39"/>
    </location>
</feature>
<evidence type="ECO:0000256" key="1">
    <source>
        <dbReference type="SAM" id="Phobius"/>
    </source>
</evidence>
<feature type="transmembrane region" description="Helical" evidence="1">
    <location>
        <begin position="133"/>
        <end position="151"/>
    </location>
</feature>
<keyword evidence="1" id="KW-0472">Membrane</keyword>
<evidence type="ECO:0008006" key="4">
    <source>
        <dbReference type="Google" id="ProtNLM"/>
    </source>
</evidence>
<protein>
    <recommendedName>
        <fullName evidence="4">DUF3429 domain-containing protein</fullName>
    </recommendedName>
</protein>
<keyword evidence="1" id="KW-0812">Transmembrane</keyword>
<evidence type="ECO:0000313" key="3">
    <source>
        <dbReference type="Proteomes" id="UP000199729"/>
    </source>
</evidence>
<accession>A0A221KIW1</accession>
<feature type="transmembrane region" description="Helical" evidence="1">
    <location>
        <begin position="46"/>
        <end position="70"/>
    </location>
</feature>
<dbReference type="Pfam" id="PF11911">
    <property type="entry name" value="DUF3429"/>
    <property type="match status" value="1"/>
</dbReference>
<sequence length="155" mass="16716">MNTTTTLPDVLEPPHLARKYGNLGLIPFGVGALLVWLVGRHAEAQYWVTLALSAYAGVIIAFLGGIHWGLAMRADQLGPRSFGWAMVPPLVAWLGVIMPPSAGLVVEGAMLLVCYAMDRKLYVANGMAHWLTLRFRLSALAAFFCFLGAAGRPHG</sequence>